<accession>A0ABW4VVS6</accession>
<keyword evidence="1" id="KW-0472">Membrane</keyword>
<dbReference type="Proteomes" id="UP001597383">
    <property type="component" value="Unassembled WGS sequence"/>
</dbReference>
<dbReference type="InterPro" id="IPR018763">
    <property type="entry name" value="DUF2334"/>
</dbReference>
<protein>
    <submittedName>
        <fullName evidence="2">DUF2334 domain-containing protein</fullName>
    </submittedName>
</protein>
<organism evidence="2 3">
    <name type="scientific">Ornithinibacillus salinisoli</name>
    <dbReference type="NCBI Taxonomy" id="1848459"/>
    <lineage>
        <taxon>Bacteria</taxon>
        <taxon>Bacillati</taxon>
        <taxon>Bacillota</taxon>
        <taxon>Bacilli</taxon>
        <taxon>Bacillales</taxon>
        <taxon>Bacillaceae</taxon>
        <taxon>Ornithinibacillus</taxon>
    </lineage>
</organism>
<reference evidence="3" key="1">
    <citation type="journal article" date="2019" name="Int. J. Syst. Evol. Microbiol.">
        <title>The Global Catalogue of Microorganisms (GCM) 10K type strain sequencing project: providing services to taxonomists for standard genome sequencing and annotation.</title>
        <authorList>
            <consortium name="The Broad Institute Genomics Platform"/>
            <consortium name="The Broad Institute Genome Sequencing Center for Infectious Disease"/>
            <person name="Wu L."/>
            <person name="Ma J."/>
        </authorList>
    </citation>
    <scope>NUCLEOTIDE SEQUENCE [LARGE SCALE GENOMIC DNA]</scope>
    <source>
        <strain evidence="3">R28</strain>
    </source>
</reference>
<comment type="caution">
    <text evidence="2">The sequence shown here is derived from an EMBL/GenBank/DDBJ whole genome shotgun (WGS) entry which is preliminary data.</text>
</comment>
<dbReference type="EMBL" id="JBHUHQ010000011">
    <property type="protein sequence ID" value="MFD2043764.1"/>
    <property type="molecule type" value="Genomic_DNA"/>
</dbReference>
<feature type="transmembrane region" description="Helical" evidence="1">
    <location>
        <begin position="535"/>
        <end position="558"/>
    </location>
</feature>
<evidence type="ECO:0000256" key="1">
    <source>
        <dbReference type="SAM" id="Phobius"/>
    </source>
</evidence>
<keyword evidence="3" id="KW-1185">Reference proteome</keyword>
<name>A0ABW4VVS6_9BACI</name>
<sequence length="571" mass="65802">MVYKKLLFLTIIFIFPFFEFVPDTIHASSTMHDLDERKVLIIYYGADDQTFANVHFLDSTLSGMFQSVEVLEWERVNNEELQEQDIVVFYSAKKTDETSQDHALNEFDGRLLAIGKGAKDLHQFQNWSFLGMKTIHRVSTNNLTYPAEILHVDAPENATVIVYGQQFDEKYPVIIQDGQTSYIALNNLFSQEKYAITHAMYDLFQLEKPKTHPAYIRLEDISPVSDPELVLEAGSYLLDKGIPVYLAMIPVYVNSNTGEKITLEKKPKLRKALDELVRRGAYVISHGYTHSYRYAETGEGFEFWDAELNQPITTLNPEEIPEKIKMEDQFASKGEYNQYVNNLQKIETEYVQTKLQDSIHSLTKLEYTPVAFEAPHYTMSSNGYNVVSTYFSALFGQMQVSDKNWEVMINPLFISKPSILNGMTLYPETIGFVDDNLDDPIAEMEQSISNVVQVPGAVIGGFYHPYLGVDYLKEMVALLEKVPNLEWIELRNEKHFVKTDLVHIVLPGNGEVQVDQTLSWKTDVKDRLKEKPFEIALWLVVFATLSTIVIFIIHILTLRIRYRKRLFKERN</sequence>
<dbReference type="Pfam" id="PF10096">
    <property type="entry name" value="DUF2334"/>
    <property type="match status" value="1"/>
</dbReference>
<keyword evidence="1" id="KW-0812">Transmembrane</keyword>
<evidence type="ECO:0000313" key="3">
    <source>
        <dbReference type="Proteomes" id="UP001597383"/>
    </source>
</evidence>
<keyword evidence="1" id="KW-1133">Transmembrane helix</keyword>
<proteinExistence type="predicted"/>
<dbReference type="RefSeq" id="WP_377555818.1">
    <property type="nucleotide sequence ID" value="NZ_JBHUHQ010000011.1"/>
</dbReference>
<evidence type="ECO:0000313" key="2">
    <source>
        <dbReference type="EMBL" id="MFD2043764.1"/>
    </source>
</evidence>
<gene>
    <name evidence="2" type="ORF">ACFSJF_05735</name>
</gene>